<feature type="coiled-coil region" evidence="8">
    <location>
        <begin position="519"/>
        <end position="556"/>
    </location>
</feature>
<evidence type="ECO:0000256" key="1">
    <source>
        <dbReference type="ARBA" id="ARBA00004286"/>
    </source>
</evidence>
<organism evidence="12 13">
    <name type="scientific">Hydra vulgaris</name>
    <name type="common">Hydra</name>
    <name type="synonym">Hydra attenuata</name>
    <dbReference type="NCBI Taxonomy" id="6087"/>
    <lineage>
        <taxon>Eukaryota</taxon>
        <taxon>Metazoa</taxon>
        <taxon>Cnidaria</taxon>
        <taxon>Hydrozoa</taxon>
        <taxon>Hydroidolina</taxon>
        <taxon>Anthoathecata</taxon>
        <taxon>Aplanulata</taxon>
        <taxon>Hydridae</taxon>
        <taxon>Hydra</taxon>
    </lineage>
</organism>
<keyword evidence="6" id="KW-0226">DNA condensation</keyword>
<dbReference type="InterPro" id="IPR025977">
    <property type="entry name" value="Cnd3_C"/>
</dbReference>
<evidence type="ECO:0000256" key="4">
    <source>
        <dbReference type="ARBA" id="ARBA00022618"/>
    </source>
</evidence>
<feature type="domain" description="UVR" evidence="10">
    <location>
        <begin position="510"/>
        <end position="539"/>
    </location>
</feature>
<evidence type="ECO:0000259" key="11">
    <source>
        <dbReference type="Pfam" id="PF12719"/>
    </source>
</evidence>
<keyword evidence="3" id="KW-0158">Chromosome</keyword>
<dbReference type="Pfam" id="PF02151">
    <property type="entry name" value="UVR"/>
    <property type="match status" value="1"/>
</dbReference>
<evidence type="ECO:0000313" key="13">
    <source>
        <dbReference type="RefSeq" id="XP_065655379.1"/>
    </source>
</evidence>
<dbReference type="PANTHER" id="PTHR14418">
    <property type="entry name" value="CONDENSIN COMPLEX SUBUNIT 3-RELATED"/>
    <property type="match status" value="1"/>
</dbReference>
<dbReference type="PANTHER" id="PTHR14418:SF5">
    <property type="entry name" value="CONDENSIN COMPLEX SUBUNIT 3"/>
    <property type="match status" value="1"/>
</dbReference>
<dbReference type="InterPro" id="IPR001943">
    <property type="entry name" value="UVR_dom"/>
</dbReference>
<comment type="subcellular location">
    <subcellularLocation>
        <location evidence="1">Chromosome</location>
    </subcellularLocation>
</comment>
<accession>A0ABM4C1F5</accession>
<proteinExistence type="inferred from homology"/>
<dbReference type="Proteomes" id="UP001652625">
    <property type="component" value="Chromosome 06"/>
</dbReference>
<gene>
    <name evidence="13" type="primary">LOC100201297</name>
</gene>
<evidence type="ECO:0000259" key="10">
    <source>
        <dbReference type="Pfam" id="PF02151"/>
    </source>
</evidence>
<feature type="region of interest" description="Disordered" evidence="9">
    <location>
        <begin position="970"/>
        <end position="1018"/>
    </location>
</feature>
<dbReference type="GeneID" id="100201297"/>
<comment type="similarity">
    <text evidence="2">Belongs to the CND3 (condensin subunit 3) family.</text>
</comment>
<keyword evidence="8" id="KW-0175">Coiled coil</keyword>
<evidence type="ECO:0000256" key="5">
    <source>
        <dbReference type="ARBA" id="ARBA00022776"/>
    </source>
</evidence>
<reference evidence="13" key="1">
    <citation type="submission" date="2025-08" db="UniProtKB">
        <authorList>
            <consortium name="RefSeq"/>
        </authorList>
    </citation>
    <scope>IDENTIFICATION</scope>
</reference>
<evidence type="ECO:0000256" key="2">
    <source>
        <dbReference type="ARBA" id="ARBA00006533"/>
    </source>
</evidence>
<keyword evidence="7" id="KW-0131">Cell cycle</keyword>
<dbReference type="InterPro" id="IPR011989">
    <property type="entry name" value="ARM-like"/>
</dbReference>
<feature type="compositionally biased region" description="Acidic residues" evidence="9">
    <location>
        <begin position="940"/>
        <end position="951"/>
    </location>
</feature>
<sequence length="1018" mass="116310">MIDLITGVRKVFNAAQDGIVASKLCEQMSELMVTSKEEEFWEVFLDHLKKTMIYYKPETVVEKIIEFCALFATYTSKKKKENQSIDQDKTLTDETMNPFLLKLFNFLVQNHNSRERAVRYRCCQLITKIFTNMDDDETIDEDLSDSIYECMMYRLKDKLPSIRIQAVLALNRLQDPEDEQCPVIDAFLHSMNTDTNADVRKTVLMNIALSRKTLPHLIARTRDIKDLNRKAAYLTLSEKVSVRALTIAQRISLLTFGLNERSDMVRQSCIHMLKQWLRKFDNNVVKLLEALDTEGSLECSKLVLEALLKDASIQKLEEHVASLLSTADCSCGNVKLPSADSLVVENVYFWYMVCQYLKKLGDKGEDLLQQLLPELTHFCDYIQSYAEKNFIDSALLTAFEGKEDQPEFILEYLLKIAGLLDFSDEVGRKRLQQLVRDLLVTECIPLSSIQILVDRYADVEKNENRFMETLIEIIAEVRRPIVTVVTTAMKEKNRRNELQLARIRMNLMECSDDLEKAVKDQDFQQAAFLKNQIADLEKQRDEYKSVANSQEEMTERVEKNDPETILRCLTIASSMLVHMKCREISPMLINLKGELIFEGIKNEDPFIRNEAVKCLGLMSLLNKEFAMQHLLLFVQVLQVDQELLQIMAVKVLFDILLLYGLQAFDADDKENVECEEDGETTVVLETPPEQLKSNTRKKNAAEGVLEILLGFLDNESADLYTLVAEGMAKLLMVGHISSSHTLTRLILLWYNPITESEISLRHCLGMFLPTYAFGNISNQRMIEEAFLPVLKTLDNAPSTSPLSQVNTENVIELLLQLTDVNNLVQLDKNKSSLSSPTLNQFDEYVHDSIAVKIANEILSDPDSTNIKMFCKVLNHLNICPRNKSVISDLIMLTSKIQKVLCKNRVAKKMVDRFANHLQHLLVSEGSSNITNNQITSEKINEEDEQDEDNIEDGSSNTTLTPQEIIKSQLISSCSKKHKTPTSQKVPQKKKMRRDSTESIDFFIKPSPSYTNLSEDDSS</sequence>
<evidence type="ECO:0000256" key="7">
    <source>
        <dbReference type="ARBA" id="ARBA00023306"/>
    </source>
</evidence>
<dbReference type="Gene3D" id="1.25.10.10">
    <property type="entry name" value="Leucine-rich Repeat Variant"/>
    <property type="match status" value="1"/>
</dbReference>
<evidence type="ECO:0000313" key="12">
    <source>
        <dbReference type="Proteomes" id="UP001652625"/>
    </source>
</evidence>
<name>A0ABM4C1F5_HYDVU</name>
<dbReference type="SUPFAM" id="SSF48371">
    <property type="entry name" value="ARM repeat"/>
    <property type="match status" value="1"/>
</dbReference>
<evidence type="ECO:0000256" key="9">
    <source>
        <dbReference type="SAM" id="MobiDB-lite"/>
    </source>
</evidence>
<evidence type="ECO:0000256" key="8">
    <source>
        <dbReference type="SAM" id="Coils"/>
    </source>
</evidence>
<protein>
    <submittedName>
        <fullName evidence="13">Condensin complex subunit 3 isoform X4</fullName>
    </submittedName>
</protein>
<dbReference type="InterPro" id="IPR016024">
    <property type="entry name" value="ARM-type_fold"/>
</dbReference>
<evidence type="ECO:0000256" key="6">
    <source>
        <dbReference type="ARBA" id="ARBA00023067"/>
    </source>
</evidence>
<keyword evidence="12" id="KW-1185">Reference proteome</keyword>
<keyword evidence="5" id="KW-0498">Mitosis</keyword>
<feature type="region of interest" description="Disordered" evidence="9">
    <location>
        <begin position="932"/>
        <end position="958"/>
    </location>
</feature>
<feature type="domain" description="Nuclear condensin complex subunit 3 C-terminal" evidence="11">
    <location>
        <begin position="567"/>
        <end position="878"/>
    </location>
</feature>
<keyword evidence="4" id="KW-0132">Cell division</keyword>
<dbReference type="RefSeq" id="XP_065655379.1">
    <property type="nucleotide sequence ID" value="XM_065799307.1"/>
</dbReference>
<dbReference type="Pfam" id="PF12719">
    <property type="entry name" value="Cnd3"/>
    <property type="match status" value="1"/>
</dbReference>
<evidence type="ECO:0000256" key="3">
    <source>
        <dbReference type="ARBA" id="ARBA00022454"/>
    </source>
</evidence>
<dbReference type="InterPro" id="IPR027165">
    <property type="entry name" value="CND3"/>
</dbReference>